<evidence type="ECO:0000313" key="1">
    <source>
        <dbReference type="EMBL" id="CAJ2659115.1"/>
    </source>
</evidence>
<protein>
    <submittedName>
        <fullName evidence="1">Uncharacterized protein</fullName>
    </submittedName>
</protein>
<organism evidence="1 2">
    <name type="scientific">Trifolium pratense</name>
    <name type="common">Red clover</name>
    <dbReference type="NCBI Taxonomy" id="57577"/>
    <lineage>
        <taxon>Eukaryota</taxon>
        <taxon>Viridiplantae</taxon>
        <taxon>Streptophyta</taxon>
        <taxon>Embryophyta</taxon>
        <taxon>Tracheophyta</taxon>
        <taxon>Spermatophyta</taxon>
        <taxon>Magnoliopsida</taxon>
        <taxon>eudicotyledons</taxon>
        <taxon>Gunneridae</taxon>
        <taxon>Pentapetalae</taxon>
        <taxon>rosids</taxon>
        <taxon>fabids</taxon>
        <taxon>Fabales</taxon>
        <taxon>Fabaceae</taxon>
        <taxon>Papilionoideae</taxon>
        <taxon>50 kb inversion clade</taxon>
        <taxon>NPAAA clade</taxon>
        <taxon>Hologalegina</taxon>
        <taxon>IRL clade</taxon>
        <taxon>Trifolieae</taxon>
        <taxon>Trifolium</taxon>
    </lineage>
</organism>
<accession>A0ACB0KPK3</accession>
<proteinExistence type="predicted"/>
<reference evidence="1" key="1">
    <citation type="submission" date="2023-10" db="EMBL/GenBank/DDBJ databases">
        <authorList>
            <person name="Rodriguez Cubillos JULIANA M."/>
            <person name="De Vega J."/>
        </authorList>
    </citation>
    <scope>NUCLEOTIDE SEQUENCE</scope>
</reference>
<dbReference type="Proteomes" id="UP001177021">
    <property type="component" value="Unassembled WGS sequence"/>
</dbReference>
<name>A0ACB0KPK3_TRIPR</name>
<evidence type="ECO:0000313" key="2">
    <source>
        <dbReference type="Proteomes" id="UP001177021"/>
    </source>
</evidence>
<gene>
    <name evidence="1" type="ORF">MILVUS5_LOCUS25361</name>
</gene>
<dbReference type="EMBL" id="CASHSV030000311">
    <property type="protein sequence ID" value="CAJ2659115.1"/>
    <property type="molecule type" value="Genomic_DNA"/>
</dbReference>
<comment type="caution">
    <text evidence="1">The sequence shown here is derived from an EMBL/GenBank/DDBJ whole genome shotgun (WGS) entry which is preliminary data.</text>
</comment>
<keyword evidence="2" id="KW-1185">Reference proteome</keyword>
<sequence>MGSKWEIEKFTGKNDFGLWKVKVRAILTQQKCVEALLGISNMPNTLSNAEKSEMNDKALSVIILCLADNVLREVAKEKTAAAMWTKLDALYMTKSLAHKQCLKERLFFFRMVENKPVVEQLSEFNKIIDDLANIDVNLEDEDKAFHLLCALPKSLENLKDALLYGKEGTITLDEVQSALRTKELTKLRDLRVDDSAEGLNVTRDRSEIEGRGKGKKYGSKSRPKGDNGGRFKCFHCQEPGHFKKDCPQRRGSGSSSVHVVVDEEEGYESAGALIDEEHEPDIEPANSTIDIPPPHTATTDALNQLHSPSPILRRSTRQTTKPAHLSDYLCNLSNSSSASSSTGILYPISDFHSYSNISKTHGRYAMSIIAHSEPSSYKEASKFQCWIEAMNAEITTLKQNKTWVYVDQPAHVKPIGSKWVYKVKHRVDGSIERYKARLVAKGYNQMEGLDFFDTFSPVAKITTVRILIALASLKSWHLHQLDVNNAFLHGELQEDVYMTIPEGVVAPKPNQVCKLLKSLYGLKQASRKWYERLTSLLVQQGYTQSTSDYSLFTLKHDHSFTALLVYVDDIILAGDSLSEFARIKQILDREFKIKDLGQLKYFLGLEVAHSQSGISICQRKYCLDLLKDTGLIGSKPAPTSLDHSTKIHQDSSAAYEDIGGYRRLIGKLLYLTTIRPDISFATQQLSQFLSSPTITHYDTACRVVRYLKGTPGRGLFFPRSSSLQLLGFADADWANCLDTRRSTSGYCFFLGNSLISWRAKKQNTVSRSSSEAEYRALSTAACELQWLLFLLRDLGVSYARAPALYCDNQSAIHIAANPIFHERTKHLEIDCHFVRDKVQQGLFRLLPISTKSQLADFFTKALPPKSFNSFISKLGMLNLYHAPACGRVLSVENTSEPTQEQSDDQLLEPHATDAKLLESHDGAYNKIHG</sequence>